<reference evidence="2" key="1">
    <citation type="submission" date="2013-01" db="EMBL/GenBank/DDBJ databases">
        <title>Draft Genome Sequence of a Mulberry Tree, Morus notabilis C.K. Schneid.</title>
        <authorList>
            <person name="He N."/>
            <person name="Zhao S."/>
        </authorList>
    </citation>
    <scope>NUCLEOTIDE SEQUENCE</scope>
</reference>
<dbReference type="AlphaFoldDB" id="W9RG46"/>
<keyword evidence="2" id="KW-1185">Reference proteome</keyword>
<sequence length="72" mass="7770">MQTESAGEVETGSKAKTWLVLEEVVVEAVQEELRAAGGDSGGDDGEPELEEGAFYIQFGSSRGILFSFFFSF</sequence>
<dbReference type="Proteomes" id="UP000030645">
    <property type="component" value="Unassembled WGS sequence"/>
</dbReference>
<protein>
    <submittedName>
        <fullName evidence="1">Uncharacterized protein</fullName>
    </submittedName>
</protein>
<gene>
    <name evidence="1" type="ORF">L484_009132</name>
</gene>
<evidence type="ECO:0000313" key="1">
    <source>
        <dbReference type="EMBL" id="EXB72249.1"/>
    </source>
</evidence>
<evidence type="ECO:0000313" key="2">
    <source>
        <dbReference type="Proteomes" id="UP000030645"/>
    </source>
</evidence>
<name>W9RG46_9ROSA</name>
<proteinExistence type="predicted"/>
<dbReference type="EMBL" id="KE344618">
    <property type="protein sequence ID" value="EXB72249.1"/>
    <property type="molecule type" value="Genomic_DNA"/>
</dbReference>
<organism evidence="1 2">
    <name type="scientific">Morus notabilis</name>
    <dbReference type="NCBI Taxonomy" id="981085"/>
    <lineage>
        <taxon>Eukaryota</taxon>
        <taxon>Viridiplantae</taxon>
        <taxon>Streptophyta</taxon>
        <taxon>Embryophyta</taxon>
        <taxon>Tracheophyta</taxon>
        <taxon>Spermatophyta</taxon>
        <taxon>Magnoliopsida</taxon>
        <taxon>eudicotyledons</taxon>
        <taxon>Gunneridae</taxon>
        <taxon>Pentapetalae</taxon>
        <taxon>rosids</taxon>
        <taxon>fabids</taxon>
        <taxon>Rosales</taxon>
        <taxon>Moraceae</taxon>
        <taxon>Moreae</taxon>
        <taxon>Morus</taxon>
    </lineage>
</organism>
<accession>W9RG46</accession>